<comment type="caution">
    <text evidence="1">The sequence shown here is derived from an EMBL/GenBank/DDBJ whole genome shotgun (WGS) entry which is preliminary data.</text>
</comment>
<name>A0ABT3Q9Q0_9PROT</name>
<proteinExistence type="predicted"/>
<reference evidence="1 2" key="1">
    <citation type="submission" date="2022-11" db="EMBL/GenBank/DDBJ databases">
        <title>Genome sequencing of Acetobacter type strain.</title>
        <authorList>
            <person name="Heo J."/>
            <person name="Lee D."/>
            <person name="Han B.-H."/>
            <person name="Hong S.-B."/>
            <person name="Kwon S.-W."/>
        </authorList>
    </citation>
    <scope>NUCLEOTIDE SEQUENCE [LARGE SCALE GENOMIC DNA]</scope>
    <source>
        <strain evidence="1 2">KACC 21251</strain>
    </source>
</reference>
<feature type="non-terminal residue" evidence="1">
    <location>
        <position position="1"/>
    </location>
</feature>
<accession>A0ABT3Q9Q0</accession>
<protein>
    <submittedName>
        <fullName evidence="1">Uncharacterized protein</fullName>
    </submittedName>
</protein>
<gene>
    <name evidence="1" type="ORF">OQ252_11515</name>
</gene>
<dbReference type="RefSeq" id="WP_265794590.1">
    <property type="nucleotide sequence ID" value="NZ_JAPIUX010000019.1"/>
</dbReference>
<keyword evidence="2" id="KW-1185">Reference proteome</keyword>
<organism evidence="1 2">
    <name type="scientific">Acetobacter farinalis</name>
    <dbReference type="NCBI Taxonomy" id="1260984"/>
    <lineage>
        <taxon>Bacteria</taxon>
        <taxon>Pseudomonadati</taxon>
        <taxon>Pseudomonadota</taxon>
        <taxon>Alphaproteobacteria</taxon>
        <taxon>Acetobacterales</taxon>
        <taxon>Acetobacteraceae</taxon>
        <taxon>Acetobacter</taxon>
    </lineage>
</organism>
<dbReference type="Proteomes" id="UP001526446">
    <property type="component" value="Unassembled WGS sequence"/>
</dbReference>
<dbReference type="EMBL" id="JAPIUX010000019">
    <property type="protein sequence ID" value="MCX2562018.1"/>
    <property type="molecule type" value="Genomic_DNA"/>
</dbReference>
<evidence type="ECO:0000313" key="1">
    <source>
        <dbReference type="EMBL" id="MCX2562018.1"/>
    </source>
</evidence>
<sequence>RASRSSTSKKPVCFMIHAPNQLKGNGITEQLSKPGGFSNPPPWQKIWGSVYPQYPDLYQCHNLLFIKYRILDTYRGDKLKRNNNTLNIY</sequence>
<evidence type="ECO:0000313" key="2">
    <source>
        <dbReference type="Proteomes" id="UP001526446"/>
    </source>
</evidence>